<gene>
    <name evidence="2" type="ORF">ASPWEDRAFT_25841</name>
</gene>
<protein>
    <recommendedName>
        <fullName evidence="1">F-box domain-containing protein</fullName>
    </recommendedName>
</protein>
<dbReference type="Gene3D" id="1.20.1280.50">
    <property type="match status" value="1"/>
</dbReference>
<feature type="domain" description="F-box" evidence="1">
    <location>
        <begin position="24"/>
        <end position="70"/>
    </location>
</feature>
<accession>A0A1L9RN41</accession>
<dbReference type="InterPro" id="IPR036047">
    <property type="entry name" value="F-box-like_dom_sf"/>
</dbReference>
<dbReference type="InterPro" id="IPR056867">
    <property type="entry name" value="LRR_15"/>
</dbReference>
<organism evidence="2 3">
    <name type="scientific">Aspergillus wentii DTO 134E9</name>
    <dbReference type="NCBI Taxonomy" id="1073089"/>
    <lineage>
        <taxon>Eukaryota</taxon>
        <taxon>Fungi</taxon>
        <taxon>Dikarya</taxon>
        <taxon>Ascomycota</taxon>
        <taxon>Pezizomycotina</taxon>
        <taxon>Eurotiomycetes</taxon>
        <taxon>Eurotiomycetidae</taxon>
        <taxon>Eurotiales</taxon>
        <taxon>Aspergillaceae</taxon>
        <taxon>Aspergillus</taxon>
        <taxon>Aspergillus subgen. Cremei</taxon>
    </lineage>
</organism>
<sequence length="456" mass="52601">MAPIFADKYDFWLTRQQLNTLLSLNKMDNLPSEILLEIYKYIDDFSDRRNILLICRGWRDLFSSEIYSDLTLRIDREQFEGFVRSLRQNPALSAAIYDLRVDGLGFDEDEDCWGADGYDDILQKITTDQEELERWKGDLRKATGDAWMAIIFTLLPNLQRFKAEYGDYPTTWIIRVLSQVATRSVTFDHCPTGMPLQNLQEVEIEHGDCHCSFPASEFFPFFLLPAMRVFEAGAIYEQADDELHYDAEDYPPPKPSPGSSSIKKLILNSTTGYHGMADYITACAGLEHFQYEHRCLAVNDALYYAWRPQLIHDALLTQTHSLELLWVSNDSCADIFYEYDDVEEDPDEMWFGSLVEFECLREVCMPLRILLDFRHGDQPTVSLDEVLPDSLEHFRLEDVQERDYPIAVNGLNAMLLRRPDFPLLEGIELQTYGKEGEAFAGVKEICEAEGVKLCMV</sequence>
<dbReference type="Pfam" id="PF24969">
    <property type="entry name" value="LRR_15"/>
    <property type="match status" value="1"/>
</dbReference>
<dbReference type="EMBL" id="KV878211">
    <property type="protein sequence ID" value="OJJ36360.1"/>
    <property type="molecule type" value="Genomic_DNA"/>
</dbReference>
<keyword evidence="3" id="KW-1185">Reference proteome</keyword>
<dbReference type="SUPFAM" id="SSF81383">
    <property type="entry name" value="F-box domain"/>
    <property type="match status" value="1"/>
</dbReference>
<dbReference type="Pfam" id="PF12937">
    <property type="entry name" value="F-box-like"/>
    <property type="match status" value="1"/>
</dbReference>
<dbReference type="STRING" id="1073089.A0A1L9RN41"/>
<evidence type="ECO:0000259" key="1">
    <source>
        <dbReference type="PROSITE" id="PS50181"/>
    </source>
</evidence>
<reference evidence="3" key="1">
    <citation type="journal article" date="2017" name="Genome Biol.">
        <title>Comparative genomics reveals high biological diversity and specific adaptations in the industrially and medically important fungal genus Aspergillus.</title>
        <authorList>
            <person name="de Vries R.P."/>
            <person name="Riley R."/>
            <person name="Wiebenga A."/>
            <person name="Aguilar-Osorio G."/>
            <person name="Amillis S."/>
            <person name="Uchima C.A."/>
            <person name="Anderluh G."/>
            <person name="Asadollahi M."/>
            <person name="Askin M."/>
            <person name="Barry K."/>
            <person name="Battaglia E."/>
            <person name="Bayram O."/>
            <person name="Benocci T."/>
            <person name="Braus-Stromeyer S.A."/>
            <person name="Caldana C."/>
            <person name="Canovas D."/>
            <person name="Cerqueira G.C."/>
            <person name="Chen F."/>
            <person name="Chen W."/>
            <person name="Choi C."/>
            <person name="Clum A."/>
            <person name="Dos Santos R.A."/>
            <person name="Damasio A.R."/>
            <person name="Diallinas G."/>
            <person name="Emri T."/>
            <person name="Fekete E."/>
            <person name="Flipphi M."/>
            <person name="Freyberg S."/>
            <person name="Gallo A."/>
            <person name="Gournas C."/>
            <person name="Habgood R."/>
            <person name="Hainaut M."/>
            <person name="Harispe M.L."/>
            <person name="Henrissat B."/>
            <person name="Hilden K.S."/>
            <person name="Hope R."/>
            <person name="Hossain A."/>
            <person name="Karabika E."/>
            <person name="Karaffa L."/>
            <person name="Karanyi Z."/>
            <person name="Krasevec N."/>
            <person name="Kuo A."/>
            <person name="Kusch H."/>
            <person name="LaButti K."/>
            <person name="Lagendijk E.L."/>
            <person name="Lapidus A."/>
            <person name="Levasseur A."/>
            <person name="Lindquist E."/>
            <person name="Lipzen A."/>
            <person name="Logrieco A.F."/>
            <person name="MacCabe A."/>
            <person name="Maekelae M.R."/>
            <person name="Malavazi I."/>
            <person name="Melin P."/>
            <person name="Meyer V."/>
            <person name="Mielnichuk N."/>
            <person name="Miskei M."/>
            <person name="Molnar A.P."/>
            <person name="Mule G."/>
            <person name="Ngan C.Y."/>
            <person name="Orejas M."/>
            <person name="Orosz E."/>
            <person name="Ouedraogo J.P."/>
            <person name="Overkamp K.M."/>
            <person name="Park H.-S."/>
            <person name="Perrone G."/>
            <person name="Piumi F."/>
            <person name="Punt P.J."/>
            <person name="Ram A.F."/>
            <person name="Ramon A."/>
            <person name="Rauscher S."/>
            <person name="Record E."/>
            <person name="Riano-Pachon D.M."/>
            <person name="Robert V."/>
            <person name="Roehrig J."/>
            <person name="Ruller R."/>
            <person name="Salamov A."/>
            <person name="Salih N.S."/>
            <person name="Samson R.A."/>
            <person name="Sandor E."/>
            <person name="Sanguinetti M."/>
            <person name="Schuetze T."/>
            <person name="Sepcic K."/>
            <person name="Shelest E."/>
            <person name="Sherlock G."/>
            <person name="Sophianopoulou V."/>
            <person name="Squina F.M."/>
            <person name="Sun H."/>
            <person name="Susca A."/>
            <person name="Todd R.B."/>
            <person name="Tsang A."/>
            <person name="Unkles S.E."/>
            <person name="van de Wiele N."/>
            <person name="van Rossen-Uffink D."/>
            <person name="Oliveira J.V."/>
            <person name="Vesth T.C."/>
            <person name="Visser J."/>
            <person name="Yu J.-H."/>
            <person name="Zhou M."/>
            <person name="Andersen M.R."/>
            <person name="Archer D.B."/>
            <person name="Baker S.E."/>
            <person name="Benoit I."/>
            <person name="Brakhage A.A."/>
            <person name="Braus G.H."/>
            <person name="Fischer R."/>
            <person name="Frisvad J.C."/>
            <person name="Goldman G.H."/>
            <person name="Houbraken J."/>
            <person name="Oakley B."/>
            <person name="Pocsi I."/>
            <person name="Scazzocchio C."/>
            <person name="Seiboth B."/>
            <person name="vanKuyk P.A."/>
            <person name="Wortman J."/>
            <person name="Dyer P.S."/>
            <person name="Grigoriev I.V."/>
        </authorList>
    </citation>
    <scope>NUCLEOTIDE SEQUENCE [LARGE SCALE GENOMIC DNA]</scope>
    <source>
        <strain evidence="3">DTO 134E9</strain>
    </source>
</reference>
<dbReference type="PROSITE" id="PS50181">
    <property type="entry name" value="FBOX"/>
    <property type="match status" value="1"/>
</dbReference>
<proteinExistence type="predicted"/>
<evidence type="ECO:0000313" key="3">
    <source>
        <dbReference type="Proteomes" id="UP000184383"/>
    </source>
</evidence>
<dbReference type="GeneID" id="63748628"/>
<name>A0A1L9RN41_ASPWE</name>
<dbReference type="Proteomes" id="UP000184383">
    <property type="component" value="Unassembled WGS sequence"/>
</dbReference>
<evidence type="ECO:0000313" key="2">
    <source>
        <dbReference type="EMBL" id="OJJ36360.1"/>
    </source>
</evidence>
<dbReference type="VEuPathDB" id="FungiDB:ASPWEDRAFT_25841"/>
<dbReference type="AlphaFoldDB" id="A0A1L9RN41"/>
<dbReference type="InterPro" id="IPR001810">
    <property type="entry name" value="F-box_dom"/>
</dbReference>
<dbReference type="RefSeq" id="XP_040690036.1">
    <property type="nucleotide sequence ID" value="XM_040832780.1"/>
</dbReference>
<dbReference type="OrthoDB" id="5130616at2759"/>